<dbReference type="PATRIC" id="fig|796944.3.peg.2144"/>
<sequence length="94" mass="11078">MKLQFYGSHLCPKCVESQKILKEKGVEYEFIDVNGDLYNLKRFLAFWVQEDIFKPFREQAEKPDYADEGRIGLPCFRLENGECSMDLDYVLTKV</sequence>
<organism evidence="2 3">
    <name type="scientific">Oribacterium asaccharolyticum ACB7</name>
    <dbReference type="NCBI Taxonomy" id="796944"/>
    <lineage>
        <taxon>Bacteria</taxon>
        <taxon>Bacillati</taxon>
        <taxon>Bacillota</taxon>
        <taxon>Clostridia</taxon>
        <taxon>Lachnospirales</taxon>
        <taxon>Lachnospiraceae</taxon>
        <taxon>Oribacterium</taxon>
    </lineage>
</organism>
<accession>G9WX20</accession>
<evidence type="ECO:0000313" key="3">
    <source>
        <dbReference type="Proteomes" id="UP000003527"/>
    </source>
</evidence>
<comment type="caution">
    <text evidence="2">The sequence shown here is derived from an EMBL/GenBank/DDBJ whole genome shotgun (WGS) entry which is preliminary data.</text>
</comment>
<dbReference type="EMBL" id="AFZD01000021">
    <property type="protein sequence ID" value="EHL09353.1"/>
    <property type="molecule type" value="Genomic_DNA"/>
</dbReference>
<protein>
    <recommendedName>
        <fullName evidence="1">Glutaredoxin domain-containing protein</fullName>
    </recommendedName>
</protein>
<dbReference type="InterPro" id="IPR002109">
    <property type="entry name" value="Glutaredoxin"/>
</dbReference>
<evidence type="ECO:0000313" key="2">
    <source>
        <dbReference type="EMBL" id="EHL09353.1"/>
    </source>
</evidence>
<dbReference type="Gene3D" id="3.40.30.10">
    <property type="entry name" value="Glutaredoxin"/>
    <property type="match status" value="1"/>
</dbReference>
<proteinExistence type="predicted"/>
<feature type="domain" description="Glutaredoxin" evidence="1">
    <location>
        <begin position="6"/>
        <end position="36"/>
    </location>
</feature>
<dbReference type="HOGENOM" id="CLU_159829_0_1_9"/>
<dbReference type="RefSeq" id="WP_009537169.1">
    <property type="nucleotide sequence ID" value="NZ_JH414505.1"/>
</dbReference>
<gene>
    <name evidence="2" type="ORF">HMPREF9624_01394</name>
</gene>
<reference evidence="2 3" key="1">
    <citation type="submission" date="2011-08" db="EMBL/GenBank/DDBJ databases">
        <title>The Genome Sequence of Oribacterium sp. ACB7.</title>
        <authorList>
            <consortium name="The Broad Institute Genome Sequencing Platform"/>
            <person name="Earl A."/>
            <person name="Ward D."/>
            <person name="Feldgarden M."/>
            <person name="Gevers D."/>
            <person name="Sizova M."/>
            <person name="Hazen A."/>
            <person name="Epstein S."/>
            <person name="Young S.K."/>
            <person name="Zeng Q."/>
            <person name="Gargeya S."/>
            <person name="Fitzgerald M."/>
            <person name="Haas B."/>
            <person name="Abouelleil A."/>
            <person name="Alvarado L."/>
            <person name="Arachchi H.M."/>
            <person name="Berlin A."/>
            <person name="Brown A."/>
            <person name="Chapman S.B."/>
            <person name="Chen Z."/>
            <person name="Dunbar C."/>
            <person name="Freedman E."/>
            <person name="Gearin G."/>
            <person name="Gellesch M."/>
            <person name="Goldberg J."/>
            <person name="Griggs A."/>
            <person name="Gujja S."/>
            <person name="Heiman D."/>
            <person name="Howarth C."/>
            <person name="Larson L."/>
            <person name="Lui A."/>
            <person name="MacDonald P.J.P."/>
            <person name="Montmayeur A."/>
            <person name="Murphy C."/>
            <person name="Neiman D."/>
            <person name="Pearson M."/>
            <person name="Priest M."/>
            <person name="Roberts A."/>
            <person name="Saif S."/>
            <person name="Shea T."/>
            <person name="Shenoy N."/>
            <person name="Sisk P."/>
            <person name="Stolte C."/>
            <person name="Sykes S."/>
            <person name="Wortman J."/>
            <person name="Nusbaum C."/>
            <person name="Birren B."/>
        </authorList>
    </citation>
    <scope>NUCLEOTIDE SEQUENCE [LARGE SCALE GENOMIC DNA]</scope>
    <source>
        <strain evidence="2 3">ACB7</strain>
    </source>
</reference>
<keyword evidence="3" id="KW-1185">Reference proteome</keyword>
<dbReference type="Proteomes" id="UP000003527">
    <property type="component" value="Unassembled WGS sequence"/>
</dbReference>
<dbReference type="SUPFAM" id="SSF52833">
    <property type="entry name" value="Thioredoxin-like"/>
    <property type="match status" value="1"/>
</dbReference>
<dbReference type="Pfam" id="PF00462">
    <property type="entry name" value="Glutaredoxin"/>
    <property type="match status" value="1"/>
</dbReference>
<dbReference type="InterPro" id="IPR036249">
    <property type="entry name" value="Thioredoxin-like_sf"/>
</dbReference>
<name>G9WX20_9FIRM</name>
<evidence type="ECO:0000259" key="1">
    <source>
        <dbReference type="Pfam" id="PF00462"/>
    </source>
</evidence>
<dbReference type="AlphaFoldDB" id="G9WX20"/>